<feature type="active site" description="Tele-phosphohistidine intermediate" evidence="3">
    <location>
        <position position="8"/>
    </location>
</feature>
<evidence type="ECO:0000313" key="9">
    <source>
        <dbReference type="EMBL" id="RHK35969.1"/>
    </source>
</evidence>
<dbReference type="PANTHER" id="PTHR46517:SF1">
    <property type="entry name" value="FRUCTOSE-2,6-BISPHOSPHATASE TIGAR"/>
    <property type="match status" value="1"/>
</dbReference>
<dbReference type="EMBL" id="QRNJ01000059">
    <property type="protein sequence ID" value="RHK35969.1"/>
    <property type="molecule type" value="Genomic_DNA"/>
</dbReference>
<evidence type="ECO:0000256" key="4">
    <source>
        <dbReference type="PIRSR" id="PIRSR613078-2"/>
    </source>
</evidence>
<dbReference type="Gene3D" id="3.40.50.1240">
    <property type="entry name" value="Phosphoglycerate mutase-like"/>
    <property type="match status" value="1"/>
</dbReference>
<evidence type="ECO:0000313" key="12">
    <source>
        <dbReference type="Proteomes" id="UP000262524"/>
    </source>
</evidence>
<evidence type="ECO:0000313" key="10">
    <source>
        <dbReference type="Proteomes" id="UP000095390"/>
    </source>
</evidence>
<evidence type="ECO:0000313" key="11">
    <source>
        <dbReference type="Proteomes" id="UP000095679"/>
    </source>
</evidence>
<evidence type="ECO:0000313" key="5">
    <source>
        <dbReference type="EMBL" id="CUN03235.1"/>
    </source>
</evidence>
<dbReference type="PIRSF" id="PIRSF000709">
    <property type="entry name" value="6PFK_2-Ptase"/>
    <property type="match status" value="1"/>
</dbReference>
<dbReference type="EMBL" id="CYZL01000038">
    <property type="protein sequence ID" value="CUP04629.1"/>
    <property type="molecule type" value="Genomic_DNA"/>
</dbReference>
<feature type="binding site" evidence="4">
    <location>
        <begin position="7"/>
        <end position="14"/>
    </location>
    <ligand>
        <name>substrate</name>
    </ligand>
</feature>
<gene>
    <name evidence="5" type="primary">cobC_2</name>
    <name evidence="7" type="synonym">cobC</name>
    <name evidence="6" type="synonym">cobC_1</name>
    <name evidence="9" type="ORF">DW068_12975</name>
    <name evidence="8" type="ORF">DW972_08355</name>
    <name evidence="7" type="ORF">DXD91_06040</name>
    <name evidence="6" type="ORF">ERS852450_02940</name>
    <name evidence="5" type="ORF">ERS852578_01763</name>
</gene>
<dbReference type="InterPro" id="IPR029033">
    <property type="entry name" value="His_PPase_superfam"/>
</dbReference>
<dbReference type="GO" id="GO:0043755">
    <property type="term" value="F:alpha-ribazole phosphatase activity"/>
    <property type="evidence" value="ECO:0007669"/>
    <property type="project" value="UniProtKB-UniRule"/>
</dbReference>
<dbReference type="GO" id="GO:0045820">
    <property type="term" value="P:negative regulation of glycolytic process"/>
    <property type="evidence" value="ECO:0007669"/>
    <property type="project" value="TreeGrafter"/>
</dbReference>
<dbReference type="OrthoDB" id="9781415at2"/>
<reference evidence="12 13" key="2">
    <citation type="submission" date="2018-08" db="EMBL/GenBank/DDBJ databases">
        <title>A genome reference for cultivated species of the human gut microbiota.</title>
        <authorList>
            <person name="Zou Y."/>
            <person name="Xue W."/>
            <person name="Luo G."/>
        </authorList>
    </citation>
    <scope>NUCLEOTIDE SEQUENCE [LARGE SCALE GENOMIC DNA]</scope>
    <source>
        <strain evidence="9 13">AF45-14BH</strain>
        <strain evidence="8 14">AM48-23BH</strain>
        <strain evidence="7 12">TM10-1AC</strain>
    </source>
</reference>
<feature type="binding site" evidence="4">
    <location>
        <position position="57"/>
    </location>
    <ligand>
        <name>substrate</name>
    </ligand>
</feature>
<evidence type="ECO:0000256" key="1">
    <source>
        <dbReference type="ARBA" id="ARBA00022801"/>
    </source>
</evidence>
<name>A0A173TMZ8_9FIRM</name>
<dbReference type="Proteomes" id="UP000262524">
    <property type="component" value="Unassembled WGS sequence"/>
</dbReference>
<dbReference type="GeneID" id="75047783"/>
<dbReference type="EMBL" id="CYYC01000020">
    <property type="protein sequence ID" value="CUN03235.1"/>
    <property type="molecule type" value="Genomic_DNA"/>
</dbReference>
<feature type="active site" description="Proton donor/acceptor" evidence="3">
    <location>
        <position position="81"/>
    </location>
</feature>
<dbReference type="GO" id="GO:0005829">
    <property type="term" value="C:cytosol"/>
    <property type="evidence" value="ECO:0007669"/>
    <property type="project" value="TreeGrafter"/>
</dbReference>
<reference evidence="10 11" key="1">
    <citation type="submission" date="2015-09" db="EMBL/GenBank/DDBJ databases">
        <authorList>
            <consortium name="Pathogen Informatics"/>
        </authorList>
    </citation>
    <scope>NUCLEOTIDE SEQUENCE [LARGE SCALE GENOMIC DNA]</scope>
    <source>
        <strain evidence="6 11">2789STDY5834835</strain>
        <strain evidence="5 10">2789STDY5834966</strain>
    </source>
</reference>
<dbReference type="EMBL" id="QSOE01000028">
    <property type="protein sequence ID" value="RGI89164.1"/>
    <property type="molecule type" value="Genomic_DNA"/>
</dbReference>
<sequence length="204" mass="23685">MKLYLVRHGETALNEKGCYYGKTDAVLSVRGIEQAKYLQHIFKEVSFDYVVASPLVRAYNTAQIIIEERKQQIFGDSRLMEQDFGIFEGLTYKQLKGKYPQELEQWNKEFSTYRIPEGESFLDVRRRVEAFLKDIPSGEENKSEKMLITAHKGTLGHLLAAMLKLPPEGYWNFVFDQGCYSEVDLEDGYAIIRKLNVRDIPRDI</sequence>
<dbReference type="CDD" id="cd07067">
    <property type="entry name" value="HP_PGM_like"/>
    <property type="match status" value="1"/>
</dbReference>
<protein>
    <recommendedName>
        <fullName evidence="2">Alpha-ribazole phosphatase</fullName>
        <ecNumber evidence="2">3.1.3.73</ecNumber>
    </recommendedName>
</protein>
<dbReference type="InterPro" id="IPR017578">
    <property type="entry name" value="Ribazole_CobC"/>
</dbReference>
<dbReference type="NCBIfam" id="TIGR03162">
    <property type="entry name" value="ribazole_cobC"/>
    <property type="match status" value="1"/>
</dbReference>
<evidence type="ECO:0000313" key="7">
    <source>
        <dbReference type="EMBL" id="RGI89164.1"/>
    </source>
</evidence>
<evidence type="ECO:0000313" key="6">
    <source>
        <dbReference type="EMBL" id="CUP04629.1"/>
    </source>
</evidence>
<dbReference type="Proteomes" id="UP000095390">
    <property type="component" value="Unassembled WGS sequence"/>
</dbReference>
<dbReference type="Proteomes" id="UP000286561">
    <property type="component" value="Unassembled WGS sequence"/>
</dbReference>
<dbReference type="InterPro" id="IPR001345">
    <property type="entry name" value="PG/BPGM_mutase_AS"/>
</dbReference>
<evidence type="ECO:0000313" key="8">
    <source>
        <dbReference type="EMBL" id="RGZ82524.1"/>
    </source>
</evidence>
<dbReference type="PROSITE" id="PS00175">
    <property type="entry name" value="PG_MUTASE"/>
    <property type="match status" value="1"/>
</dbReference>
<dbReference type="EMBL" id="QSEP01000046">
    <property type="protein sequence ID" value="RGZ82524.1"/>
    <property type="molecule type" value="Genomic_DNA"/>
</dbReference>
<dbReference type="GO" id="GO:0004331">
    <property type="term" value="F:fructose-2,6-bisphosphate 2-phosphatase activity"/>
    <property type="evidence" value="ECO:0007669"/>
    <property type="project" value="TreeGrafter"/>
</dbReference>
<dbReference type="GO" id="GO:0009236">
    <property type="term" value="P:cobalamin biosynthetic process"/>
    <property type="evidence" value="ECO:0007669"/>
    <property type="project" value="UniProtKB-UniRule"/>
</dbReference>
<dbReference type="SMART" id="SM00855">
    <property type="entry name" value="PGAM"/>
    <property type="match status" value="1"/>
</dbReference>
<proteinExistence type="predicted"/>
<dbReference type="SUPFAM" id="SSF53254">
    <property type="entry name" value="Phosphoglycerate mutase-like"/>
    <property type="match status" value="1"/>
</dbReference>
<dbReference type="PANTHER" id="PTHR46517">
    <property type="entry name" value="FRUCTOSE-2,6-BISPHOSPHATASE TIGAR"/>
    <property type="match status" value="1"/>
</dbReference>
<dbReference type="RefSeq" id="WP_005348864.1">
    <property type="nucleotide sequence ID" value="NZ_BLYK01000052.1"/>
</dbReference>
<evidence type="ECO:0000313" key="13">
    <source>
        <dbReference type="Proteomes" id="UP000283497"/>
    </source>
</evidence>
<evidence type="ECO:0000256" key="3">
    <source>
        <dbReference type="PIRSR" id="PIRSR613078-1"/>
    </source>
</evidence>
<dbReference type="Proteomes" id="UP000283497">
    <property type="component" value="Unassembled WGS sequence"/>
</dbReference>
<dbReference type="AlphaFoldDB" id="A0A173TMZ8"/>
<accession>A0A173TMZ8</accession>
<dbReference type="Proteomes" id="UP000095679">
    <property type="component" value="Unassembled WGS sequence"/>
</dbReference>
<dbReference type="GO" id="GO:0043456">
    <property type="term" value="P:regulation of pentose-phosphate shunt"/>
    <property type="evidence" value="ECO:0007669"/>
    <property type="project" value="TreeGrafter"/>
</dbReference>
<dbReference type="InterPro" id="IPR013078">
    <property type="entry name" value="His_Pase_superF_clade-1"/>
</dbReference>
<dbReference type="Pfam" id="PF00300">
    <property type="entry name" value="His_Phos_1"/>
    <property type="match status" value="1"/>
</dbReference>
<dbReference type="EC" id="3.1.3.73" evidence="2"/>
<evidence type="ECO:0000313" key="14">
    <source>
        <dbReference type="Proteomes" id="UP000286561"/>
    </source>
</evidence>
<organism evidence="5 10">
    <name type="scientific">Anaerobutyricum hallii</name>
    <dbReference type="NCBI Taxonomy" id="39488"/>
    <lineage>
        <taxon>Bacteria</taxon>
        <taxon>Bacillati</taxon>
        <taxon>Bacillota</taxon>
        <taxon>Clostridia</taxon>
        <taxon>Lachnospirales</taxon>
        <taxon>Lachnospiraceae</taxon>
        <taxon>Anaerobutyricum</taxon>
    </lineage>
</organism>
<keyword evidence="1 5" id="KW-0378">Hydrolase</keyword>
<dbReference type="InterPro" id="IPR051695">
    <property type="entry name" value="Phosphoglycerate_Mutase"/>
</dbReference>
<evidence type="ECO:0000256" key="2">
    <source>
        <dbReference type="NCBIfam" id="TIGR03162"/>
    </source>
</evidence>